<reference evidence="1 2" key="2">
    <citation type="submission" date="2018-11" db="EMBL/GenBank/DDBJ databases">
        <authorList>
            <consortium name="Pathogen Informatics"/>
        </authorList>
    </citation>
    <scope>NUCLEOTIDE SEQUENCE [LARGE SCALE GENOMIC DNA]</scope>
</reference>
<protein>
    <submittedName>
        <fullName evidence="3">Methyltransferase-like protein 9</fullName>
    </submittedName>
</protein>
<proteinExistence type="predicted"/>
<dbReference type="Proteomes" id="UP000270296">
    <property type="component" value="Unassembled WGS sequence"/>
</dbReference>
<dbReference type="AlphaFoldDB" id="A0A183IC20"/>
<name>A0A183IC20_9BILA</name>
<gene>
    <name evidence="1" type="ORF">SBAD_LOCUS1164</name>
</gene>
<dbReference type="Pfam" id="PF05219">
    <property type="entry name" value="DREV"/>
    <property type="match status" value="1"/>
</dbReference>
<dbReference type="InterPro" id="IPR007884">
    <property type="entry name" value="METL9"/>
</dbReference>
<dbReference type="PANTHER" id="PTHR12890:SF0">
    <property type="entry name" value="PROTEIN-L-HISTIDINE N-PROS-METHYLTRANSFERASE"/>
    <property type="match status" value="1"/>
</dbReference>
<dbReference type="GO" id="GO:0106370">
    <property type="term" value="F:protein-L-histidine N-pros-methyltransferase activity"/>
    <property type="evidence" value="ECO:0007669"/>
    <property type="project" value="InterPro"/>
</dbReference>
<dbReference type="OrthoDB" id="199041at2759"/>
<evidence type="ECO:0000313" key="2">
    <source>
        <dbReference type="Proteomes" id="UP000270296"/>
    </source>
</evidence>
<reference evidence="3" key="1">
    <citation type="submission" date="2016-06" db="UniProtKB">
        <authorList>
            <consortium name="WormBaseParasite"/>
        </authorList>
    </citation>
    <scope>IDENTIFICATION</scope>
</reference>
<evidence type="ECO:0000313" key="3">
    <source>
        <dbReference type="WBParaSite" id="SBAD_0000120101-mRNA-1"/>
    </source>
</evidence>
<dbReference type="InterPro" id="IPR029063">
    <property type="entry name" value="SAM-dependent_MTases_sf"/>
</dbReference>
<dbReference type="WBParaSite" id="SBAD_0000120101-mRNA-1">
    <property type="protein sequence ID" value="SBAD_0000120101-mRNA-1"/>
    <property type="gene ID" value="SBAD_0000120101"/>
</dbReference>
<organism evidence="3">
    <name type="scientific">Soboliphyme baturini</name>
    <dbReference type="NCBI Taxonomy" id="241478"/>
    <lineage>
        <taxon>Eukaryota</taxon>
        <taxon>Metazoa</taxon>
        <taxon>Ecdysozoa</taxon>
        <taxon>Nematoda</taxon>
        <taxon>Enoplea</taxon>
        <taxon>Dorylaimia</taxon>
        <taxon>Dioctophymatida</taxon>
        <taxon>Dioctophymatoidea</taxon>
        <taxon>Soboliphymatidae</taxon>
        <taxon>Soboliphyme</taxon>
    </lineage>
</organism>
<dbReference type="SUPFAM" id="SSF53335">
    <property type="entry name" value="S-adenosyl-L-methionine-dependent methyltransferases"/>
    <property type="match status" value="1"/>
</dbReference>
<keyword evidence="2" id="KW-1185">Reference proteome</keyword>
<dbReference type="Gene3D" id="3.40.50.150">
    <property type="entry name" value="Vaccinia Virus protein VP39"/>
    <property type="match status" value="1"/>
</dbReference>
<evidence type="ECO:0000313" key="1">
    <source>
        <dbReference type="EMBL" id="VDO93417.1"/>
    </source>
</evidence>
<dbReference type="PANTHER" id="PTHR12890">
    <property type="entry name" value="DREV PROTEIN"/>
    <property type="match status" value="1"/>
</dbReference>
<sequence length="298" mass="34099">MTFFHGRNQLVAALLKKGSFDRSFRDFDTRTWYSVDLTKLANLSMASFFVQSFYDAETEQFLDRCKEVTDSVLLQLWYNCCMLILTMFMKKTCINGWLRRGSMFLFSGEQLSLLLGVASATPKYRAALDLGAGDGNVSLKIAALCNELYVTEASRTMRLRLAEKGFRLIGIDEWLLDVYHFDVISCLNLLDRHPRPLLLLESIRSKALQDNSTVLLSAVLPWEQYVEFSETQSHVPLQKLAVHGSTFEDQVASFVDVVLKPSLFAVEKWTRLPYLCEGDMYRSFYVLDCAVFVLRPLP</sequence>
<dbReference type="EMBL" id="UZAM01006731">
    <property type="protein sequence ID" value="VDO93417.1"/>
    <property type="molecule type" value="Genomic_DNA"/>
</dbReference>
<accession>A0A183IC20</accession>